<dbReference type="RefSeq" id="WP_129988431.1">
    <property type="nucleotide sequence ID" value="NZ_SDPU01000028.1"/>
</dbReference>
<dbReference type="PANTHER" id="PTHR12704:SF2">
    <property type="entry name" value="GOLGI PHOSPHOPROTEIN 3 HOMOLOG SAURON"/>
    <property type="match status" value="1"/>
</dbReference>
<evidence type="ECO:0000313" key="5">
    <source>
        <dbReference type="EMBL" id="RYU10840.1"/>
    </source>
</evidence>
<comment type="caution">
    <text evidence="5">The sequence shown here is derived from an EMBL/GenBank/DDBJ whole genome shotgun (WGS) entry which is preliminary data.</text>
</comment>
<keyword evidence="2" id="KW-0333">Golgi apparatus</keyword>
<reference evidence="5 6" key="1">
    <citation type="submission" date="2019-01" db="EMBL/GenBank/DDBJ databases">
        <title>Nocardioides guangzhouensis sp. nov., an actinobacterium isolated from soil.</title>
        <authorList>
            <person name="Fu Y."/>
            <person name="Cai Y."/>
            <person name="Lin Z."/>
            <person name="Chen P."/>
        </authorList>
    </citation>
    <scope>NUCLEOTIDE SEQUENCE [LARGE SCALE GENOMIC DNA]</scope>
    <source>
        <strain evidence="5 6">NBRC 105384</strain>
    </source>
</reference>
<keyword evidence="6" id="KW-1185">Reference proteome</keyword>
<evidence type="ECO:0000256" key="3">
    <source>
        <dbReference type="ARBA" id="ARBA00023121"/>
    </source>
</evidence>
<evidence type="ECO:0000256" key="1">
    <source>
        <dbReference type="ARBA" id="ARBA00004255"/>
    </source>
</evidence>
<keyword evidence="3" id="KW-0446">Lipid-binding</keyword>
<evidence type="ECO:0000256" key="2">
    <source>
        <dbReference type="ARBA" id="ARBA00023034"/>
    </source>
</evidence>
<dbReference type="GO" id="GO:0005737">
    <property type="term" value="C:cytoplasm"/>
    <property type="evidence" value="ECO:0007669"/>
    <property type="project" value="UniProtKB-ARBA"/>
</dbReference>
<dbReference type="InterPro" id="IPR008628">
    <property type="entry name" value="GPP34-like"/>
</dbReference>
<protein>
    <submittedName>
        <fullName evidence="5">GPP34 family phosphoprotein</fullName>
    </submittedName>
</protein>
<dbReference type="EMBL" id="SDPU01000028">
    <property type="protein sequence ID" value="RYU10840.1"/>
    <property type="molecule type" value="Genomic_DNA"/>
</dbReference>
<accession>A0A4Q5IXF1</accession>
<dbReference type="Gene3D" id="1.10.3630.10">
    <property type="entry name" value="yeast vps74-n-term truncation variant domain like"/>
    <property type="match status" value="1"/>
</dbReference>
<organism evidence="5 6">
    <name type="scientific">Nocardioides iriomotensis</name>
    <dbReference type="NCBI Taxonomy" id="715784"/>
    <lineage>
        <taxon>Bacteria</taxon>
        <taxon>Bacillati</taxon>
        <taxon>Actinomycetota</taxon>
        <taxon>Actinomycetes</taxon>
        <taxon>Propionibacteriales</taxon>
        <taxon>Nocardioidaceae</taxon>
        <taxon>Nocardioides</taxon>
    </lineage>
</organism>
<evidence type="ECO:0000313" key="6">
    <source>
        <dbReference type="Proteomes" id="UP000291189"/>
    </source>
</evidence>
<keyword evidence="4" id="KW-0472">Membrane</keyword>
<dbReference type="AlphaFoldDB" id="A0A4Q5IXF1"/>
<dbReference type="GO" id="GO:0070273">
    <property type="term" value="F:phosphatidylinositol-4-phosphate binding"/>
    <property type="evidence" value="ECO:0007669"/>
    <property type="project" value="InterPro"/>
</dbReference>
<dbReference type="Pfam" id="PF05719">
    <property type="entry name" value="GPP34"/>
    <property type="match status" value="1"/>
</dbReference>
<dbReference type="PANTHER" id="PTHR12704">
    <property type="entry name" value="TRANS-GOLGI PROTEIN GMX33"/>
    <property type="match status" value="1"/>
</dbReference>
<dbReference type="Proteomes" id="UP000291189">
    <property type="component" value="Unassembled WGS sequence"/>
</dbReference>
<dbReference type="GO" id="GO:0012505">
    <property type="term" value="C:endomembrane system"/>
    <property type="evidence" value="ECO:0007669"/>
    <property type="project" value="UniProtKB-ARBA"/>
</dbReference>
<dbReference type="OrthoDB" id="4962633at2"/>
<comment type="subcellular location">
    <subcellularLocation>
        <location evidence="1">Golgi apparatus membrane</location>
        <topology evidence="1">Peripheral membrane protein</topology>
        <orientation evidence="1">Cytoplasmic side</orientation>
    </subcellularLocation>
</comment>
<name>A0A4Q5IXF1_9ACTN</name>
<sequence>MLLAEDLLLLLTDDDSGRLLVTAAEADVALGGARLIELTLAGRVDVTGEGEGRKGRLVVRSSERLGDPVLDDALGICVAYEGKKPQAVVGPLGKKLREALYDRLVEQGVLRAERGKVLGIFPTSRWPAADAAHERQVRQALEQALLTGLPPQDRTAALVSLLLALRSVHKVVPPKQHGLARRELERRAKQIAEGDWGSAAVRKAVDAMAAATMAAVTAATSAAVVGGSS</sequence>
<gene>
    <name evidence="5" type="ORF">ETU37_16495</name>
</gene>
<proteinExistence type="predicted"/>
<dbReference type="InterPro" id="IPR038261">
    <property type="entry name" value="GPP34-like_sf"/>
</dbReference>
<evidence type="ECO:0000256" key="4">
    <source>
        <dbReference type="ARBA" id="ARBA00023136"/>
    </source>
</evidence>